<dbReference type="Proteomes" id="UP000231648">
    <property type="component" value="Unassembled WGS sequence"/>
</dbReference>
<evidence type="ECO:0008006" key="3">
    <source>
        <dbReference type="Google" id="ProtNLM"/>
    </source>
</evidence>
<dbReference type="SUPFAM" id="SSF158446">
    <property type="entry name" value="IVS-encoded protein-like"/>
    <property type="match status" value="1"/>
</dbReference>
<dbReference type="InterPro" id="IPR036583">
    <property type="entry name" value="23S_rRNA_IVS_sf"/>
</dbReference>
<dbReference type="CDD" id="cd16377">
    <property type="entry name" value="23S_rRNA_IVP_like"/>
    <property type="match status" value="1"/>
</dbReference>
<dbReference type="Pfam" id="PF05635">
    <property type="entry name" value="23S_rRNA_IVP"/>
    <property type="match status" value="1"/>
</dbReference>
<dbReference type="AlphaFoldDB" id="A0A2M8KCE6"/>
<proteinExistence type="predicted"/>
<dbReference type="Gene3D" id="1.20.1440.60">
    <property type="entry name" value="23S rRNA-intervening sequence"/>
    <property type="match status" value="1"/>
</dbReference>
<dbReference type="InterPro" id="IPR012657">
    <property type="entry name" value="23S_rRNA-intervening_sequence"/>
</dbReference>
<dbReference type="PANTHER" id="PTHR38471">
    <property type="entry name" value="FOUR HELIX BUNDLE PROTEIN"/>
    <property type="match status" value="1"/>
</dbReference>
<reference evidence="2" key="1">
    <citation type="submission" date="2017-09" db="EMBL/GenBank/DDBJ databases">
        <title>Depth-based differentiation of microbial function through sediment-hosted aquifers and enrichment of novel symbionts in the deep terrestrial subsurface.</title>
        <authorList>
            <person name="Probst A.J."/>
            <person name="Ladd B."/>
            <person name="Jarett J.K."/>
            <person name="Geller-Mcgrath D.E."/>
            <person name="Sieber C.M.K."/>
            <person name="Emerson J.B."/>
            <person name="Anantharaman K."/>
            <person name="Thomas B.C."/>
            <person name="Malmstrom R."/>
            <person name="Stieglmeier M."/>
            <person name="Klingl A."/>
            <person name="Woyke T."/>
            <person name="Ryan C.M."/>
            <person name="Banfield J.F."/>
        </authorList>
    </citation>
    <scope>NUCLEOTIDE SEQUENCE [LARGE SCALE GENOMIC DNA]</scope>
</reference>
<comment type="caution">
    <text evidence="1">The sequence shown here is derived from an EMBL/GenBank/DDBJ whole genome shotgun (WGS) entry which is preliminary data.</text>
</comment>
<dbReference type="NCBIfam" id="TIGR02436">
    <property type="entry name" value="four helix bundle protein"/>
    <property type="match status" value="1"/>
</dbReference>
<dbReference type="EMBL" id="PFDX01000012">
    <property type="protein sequence ID" value="PJE57600.1"/>
    <property type="molecule type" value="Genomic_DNA"/>
</dbReference>
<gene>
    <name evidence="1" type="ORF">COU82_01105</name>
</gene>
<evidence type="ECO:0000313" key="2">
    <source>
        <dbReference type="Proteomes" id="UP000231648"/>
    </source>
</evidence>
<name>A0A2M8KCE6_9BACT</name>
<accession>A0A2M8KCE6</accession>
<dbReference type="PANTHER" id="PTHR38471:SF2">
    <property type="entry name" value="FOUR HELIX BUNDLE PROTEIN"/>
    <property type="match status" value="1"/>
</dbReference>
<organism evidence="1 2">
    <name type="scientific">Candidatus Portnoybacteria bacterium CG10_big_fil_rev_8_21_14_0_10_38_18</name>
    <dbReference type="NCBI Taxonomy" id="1974813"/>
    <lineage>
        <taxon>Bacteria</taxon>
        <taxon>Candidatus Portnoyibacteriota</taxon>
    </lineage>
</organism>
<protein>
    <recommendedName>
        <fullName evidence="3">Four helix bundle protein</fullName>
    </recommendedName>
</protein>
<sequence>MYKQYHFETLDIYKLANDFVLECYKLVKKFPQEELFGLSSQLKRAAISIVLNIAEGSGRNTKKDFAKFISQSIGSLLETKACLILAGKLNYISQDDFKKILPSLDTLFFKLQSYRKFLLK</sequence>
<evidence type="ECO:0000313" key="1">
    <source>
        <dbReference type="EMBL" id="PJE57600.1"/>
    </source>
</evidence>